<comment type="caution">
    <text evidence="1">The sequence shown here is derived from an EMBL/GenBank/DDBJ whole genome shotgun (WGS) entry which is preliminary data.</text>
</comment>
<evidence type="ECO:0000313" key="1">
    <source>
        <dbReference type="EMBL" id="KAK9719295.1"/>
    </source>
</evidence>
<name>A0AAW1KKN6_POPJA</name>
<accession>A0AAW1KKN6</accession>
<reference evidence="1 2" key="1">
    <citation type="journal article" date="2024" name="BMC Genomics">
        <title>De novo assembly and annotation of Popillia japonica's genome with initial clues to its potential as an invasive pest.</title>
        <authorList>
            <person name="Cucini C."/>
            <person name="Boschi S."/>
            <person name="Funari R."/>
            <person name="Cardaioli E."/>
            <person name="Iannotti N."/>
            <person name="Marturano G."/>
            <person name="Paoli F."/>
            <person name="Bruttini M."/>
            <person name="Carapelli A."/>
            <person name="Frati F."/>
            <person name="Nardi F."/>
        </authorList>
    </citation>
    <scope>NUCLEOTIDE SEQUENCE [LARGE SCALE GENOMIC DNA]</scope>
    <source>
        <strain evidence="1">DMR45628</strain>
    </source>
</reference>
<organism evidence="1 2">
    <name type="scientific">Popillia japonica</name>
    <name type="common">Japanese beetle</name>
    <dbReference type="NCBI Taxonomy" id="7064"/>
    <lineage>
        <taxon>Eukaryota</taxon>
        <taxon>Metazoa</taxon>
        <taxon>Ecdysozoa</taxon>
        <taxon>Arthropoda</taxon>
        <taxon>Hexapoda</taxon>
        <taxon>Insecta</taxon>
        <taxon>Pterygota</taxon>
        <taxon>Neoptera</taxon>
        <taxon>Endopterygota</taxon>
        <taxon>Coleoptera</taxon>
        <taxon>Polyphaga</taxon>
        <taxon>Scarabaeiformia</taxon>
        <taxon>Scarabaeidae</taxon>
        <taxon>Rutelinae</taxon>
        <taxon>Popillia</taxon>
    </lineage>
</organism>
<protein>
    <submittedName>
        <fullName evidence="1">Uncharacterized protein</fullName>
    </submittedName>
</protein>
<evidence type="ECO:0000313" key="2">
    <source>
        <dbReference type="Proteomes" id="UP001458880"/>
    </source>
</evidence>
<gene>
    <name evidence="1" type="ORF">QE152_g22764</name>
</gene>
<dbReference type="EMBL" id="JASPKY010000221">
    <property type="protein sequence ID" value="KAK9719295.1"/>
    <property type="molecule type" value="Genomic_DNA"/>
</dbReference>
<proteinExistence type="predicted"/>
<sequence>MWDCFCDQGRYSNDNDCCPDWCENNKVKGRFGVAFVAETPCCCPEPIGWQIEFCDTPSKVEQRCREMIEWANCPPLPRCRPCPPVEVQSPCFPPKCNPCWPKTNRCTPPPCCACCQNNGSSKLARKGCCCSSGGNYNEKGMGKGMGMVFRSRETVGNKEWEWCFVQGKRWEM</sequence>
<keyword evidence="2" id="KW-1185">Reference proteome</keyword>
<dbReference type="AlphaFoldDB" id="A0AAW1KKN6"/>
<dbReference type="Proteomes" id="UP001458880">
    <property type="component" value="Unassembled WGS sequence"/>
</dbReference>